<dbReference type="GO" id="GO:0006412">
    <property type="term" value="P:translation"/>
    <property type="evidence" value="ECO:0007669"/>
    <property type="project" value="UniProtKB-UniRule"/>
</dbReference>
<evidence type="ECO:0000256" key="3">
    <source>
        <dbReference type="ARBA" id="ARBA00023274"/>
    </source>
</evidence>
<evidence type="ECO:0000256" key="6">
    <source>
        <dbReference type="RuleBase" id="RU003631"/>
    </source>
</evidence>
<proteinExistence type="inferred from homology"/>
<dbReference type="Pfam" id="PF00318">
    <property type="entry name" value="Ribosomal_S2"/>
    <property type="match status" value="1"/>
</dbReference>
<evidence type="ECO:0000256" key="4">
    <source>
        <dbReference type="ARBA" id="ARBA00035256"/>
    </source>
</evidence>
<reference evidence="7 8" key="1">
    <citation type="journal article" date="2015" name="Nature">
        <title>rRNA introns, odd ribosomes, and small enigmatic genomes across a large radiation of phyla.</title>
        <authorList>
            <person name="Brown C.T."/>
            <person name="Hug L.A."/>
            <person name="Thomas B.C."/>
            <person name="Sharon I."/>
            <person name="Castelle C.J."/>
            <person name="Singh A."/>
            <person name="Wilkins M.J."/>
            <person name="Williams K.H."/>
            <person name="Banfield J.F."/>
        </authorList>
    </citation>
    <scope>NUCLEOTIDE SEQUENCE [LARGE SCALE GENOMIC DNA]</scope>
</reference>
<keyword evidence="3 5" id="KW-0687">Ribonucleoprotein</keyword>
<name>A0A0G0YJJ6_UNCC2</name>
<dbReference type="PROSITE" id="PS00962">
    <property type="entry name" value="RIBOSOMAL_S2_1"/>
    <property type="match status" value="1"/>
</dbReference>
<dbReference type="PATRIC" id="fig|1618344.3.peg.107"/>
<dbReference type="InterPro" id="IPR001865">
    <property type="entry name" value="Ribosomal_uS2"/>
</dbReference>
<dbReference type="PANTHER" id="PTHR12534:SF0">
    <property type="entry name" value="SMALL RIBOSOMAL SUBUNIT PROTEIN US2M"/>
    <property type="match status" value="1"/>
</dbReference>
<evidence type="ECO:0000313" key="8">
    <source>
        <dbReference type="Proteomes" id="UP000033869"/>
    </source>
</evidence>
<dbReference type="EMBL" id="LCBL01000001">
    <property type="protein sequence ID" value="KKS09696.1"/>
    <property type="molecule type" value="Genomic_DNA"/>
</dbReference>
<evidence type="ECO:0000256" key="5">
    <source>
        <dbReference type="HAMAP-Rule" id="MF_00291"/>
    </source>
</evidence>
<comment type="caution">
    <text evidence="7">The sequence shown here is derived from an EMBL/GenBank/DDBJ whole genome shotgun (WGS) entry which is preliminary data.</text>
</comment>
<dbReference type="InterPro" id="IPR018130">
    <property type="entry name" value="Ribosomal_uS2_CS"/>
</dbReference>
<gene>
    <name evidence="5" type="primary">rpsB</name>
    <name evidence="7" type="ORF">UU65_C0001G0101</name>
</gene>
<dbReference type="PRINTS" id="PR00395">
    <property type="entry name" value="RIBOSOMALS2"/>
</dbReference>
<evidence type="ECO:0000256" key="2">
    <source>
        <dbReference type="ARBA" id="ARBA00022980"/>
    </source>
</evidence>
<dbReference type="PROSITE" id="PS00963">
    <property type="entry name" value="RIBOSOMAL_S2_2"/>
    <property type="match status" value="1"/>
</dbReference>
<dbReference type="Gene3D" id="1.10.287.610">
    <property type="entry name" value="Helix hairpin bin"/>
    <property type="match status" value="1"/>
</dbReference>
<dbReference type="NCBIfam" id="TIGR01011">
    <property type="entry name" value="rpsB_bact"/>
    <property type="match status" value="1"/>
</dbReference>
<evidence type="ECO:0000313" key="7">
    <source>
        <dbReference type="EMBL" id="KKS09696.1"/>
    </source>
</evidence>
<dbReference type="InterPro" id="IPR005706">
    <property type="entry name" value="Ribosomal_uS2_bac/mit/plastid"/>
</dbReference>
<organism evidence="7 8">
    <name type="scientific">candidate division CPR2 bacterium GW2011_GWC1_41_48</name>
    <dbReference type="NCBI Taxonomy" id="1618344"/>
    <lineage>
        <taxon>Bacteria</taxon>
        <taxon>Bacteria division CPR2</taxon>
    </lineage>
</organism>
<protein>
    <recommendedName>
        <fullName evidence="4 5">Small ribosomal subunit protein uS2</fullName>
    </recommendedName>
</protein>
<dbReference type="CDD" id="cd01425">
    <property type="entry name" value="RPS2"/>
    <property type="match status" value="1"/>
</dbReference>
<accession>A0A0G0YJJ6</accession>
<dbReference type="PANTHER" id="PTHR12534">
    <property type="entry name" value="30S RIBOSOMAL PROTEIN S2 PROKARYOTIC AND ORGANELLAR"/>
    <property type="match status" value="1"/>
</dbReference>
<comment type="similarity">
    <text evidence="1 5 6">Belongs to the universal ribosomal protein uS2 family.</text>
</comment>
<dbReference type="InterPro" id="IPR023591">
    <property type="entry name" value="Ribosomal_uS2_flav_dom_sf"/>
</dbReference>
<dbReference type="GO" id="GO:0003735">
    <property type="term" value="F:structural constituent of ribosome"/>
    <property type="evidence" value="ECO:0007669"/>
    <property type="project" value="InterPro"/>
</dbReference>
<dbReference type="Proteomes" id="UP000033869">
    <property type="component" value="Unassembled WGS sequence"/>
</dbReference>
<keyword evidence="2 5" id="KW-0689">Ribosomal protein</keyword>
<dbReference type="HAMAP" id="MF_00291_B">
    <property type="entry name" value="Ribosomal_uS2_B"/>
    <property type="match status" value="1"/>
</dbReference>
<dbReference type="AlphaFoldDB" id="A0A0G0YJJ6"/>
<dbReference type="SUPFAM" id="SSF52313">
    <property type="entry name" value="Ribosomal protein S2"/>
    <property type="match status" value="1"/>
</dbReference>
<sequence>MIETSMKEMLEAGVHFGHQAFRWNPKMAPFIFTVKNGVHIFDLVQTQEKLQKAIAVAEEIASKGGVILFVGTKKQAKEIIKTEAERAKMPFINDRWLGGLLTNFSTIARRISYFKDLEKQLEEGADAKLSKKDNILREKEFCKLKGYLGGIKDLKKLPDALFVIDTHKEGLAISEANKLNIPVIGIVDSNANPDPIDYVIPGNDDAVRSIKYITSAVASAILEGSGTLKEKEQI</sequence>
<dbReference type="GO" id="GO:0022627">
    <property type="term" value="C:cytosolic small ribosomal subunit"/>
    <property type="evidence" value="ECO:0007669"/>
    <property type="project" value="TreeGrafter"/>
</dbReference>
<dbReference type="Gene3D" id="3.40.50.10490">
    <property type="entry name" value="Glucose-6-phosphate isomerase like protein, domain 1"/>
    <property type="match status" value="1"/>
</dbReference>
<evidence type="ECO:0000256" key="1">
    <source>
        <dbReference type="ARBA" id="ARBA00006242"/>
    </source>
</evidence>